<dbReference type="EMBL" id="SMAD01000007">
    <property type="protein sequence ID" value="TCS86583.1"/>
    <property type="molecule type" value="Genomic_DNA"/>
</dbReference>
<dbReference type="Proteomes" id="UP000295807">
    <property type="component" value="Unassembled WGS sequence"/>
</dbReference>
<name>A0A4R3KR72_9SPHI</name>
<organism evidence="1 2">
    <name type="scientific">Anseongella ginsenosidimutans</name>
    <dbReference type="NCBI Taxonomy" id="496056"/>
    <lineage>
        <taxon>Bacteria</taxon>
        <taxon>Pseudomonadati</taxon>
        <taxon>Bacteroidota</taxon>
        <taxon>Sphingobacteriia</taxon>
        <taxon>Sphingobacteriales</taxon>
        <taxon>Sphingobacteriaceae</taxon>
        <taxon>Anseongella</taxon>
    </lineage>
</organism>
<keyword evidence="2" id="KW-1185">Reference proteome</keyword>
<gene>
    <name evidence="1" type="ORF">EDD80_107116</name>
</gene>
<protein>
    <submittedName>
        <fullName evidence="1">Uncharacterized protein</fullName>
    </submittedName>
</protein>
<comment type="caution">
    <text evidence="1">The sequence shown here is derived from an EMBL/GenBank/DDBJ whole genome shotgun (WGS) entry which is preliminary data.</text>
</comment>
<evidence type="ECO:0000313" key="2">
    <source>
        <dbReference type="Proteomes" id="UP000295807"/>
    </source>
</evidence>
<evidence type="ECO:0000313" key="1">
    <source>
        <dbReference type="EMBL" id="TCS86583.1"/>
    </source>
</evidence>
<proteinExistence type="predicted"/>
<dbReference type="AlphaFoldDB" id="A0A4R3KR72"/>
<accession>A0A4R3KR72</accession>
<reference evidence="1 2" key="1">
    <citation type="submission" date="2019-03" db="EMBL/GenBank/DDBJ databases">
        <title>Genomic Encyclopedia of Type Strains, Phase IV (KMG-IV): sequencing the most valuable type-strain genomes for metagenomic binning, comparative biology and taxonomic classification.</title>
        <authorList>
            <person name="Goeker M."/>
        </authorList>
    </citation>
    <scope>NUCLEOTIDE SEQUENCE [LARGE SCALE GENOMIC DNA]</scope>
    <source>
        <strain evidence="1 2">DSM 21100</strain>
    </source>
</reference>
<sequence>MTFLYYNCCIFVTDKNKTTISNSFSFRYIPPVSALRKSLPTDDLSSDFMTVPLFPVGRFMHFNKS</sequence>